<feature type="transmembrane region" description="Helical" evidence="2">
    <location>
        <begin position="20"/>
        <end position="41"/>
    </location>
</feature>
<keyword evidence="2" id="KW-1133">Transmembrane helix</keyword>
<organism evidence="3 4">
    <name type="scientific">Bifidobacterium breve</name>
    <dbReference type="NCBI Taxonomy" id="1685"/>
    <lineage>
        <taxon>Bacteria</taxon>
        <taxon>Bacillati</taxon>
        <taxon>Actinomycetota</taxon>
        <taxon>Actinomycetes</taxon>
        <taxon>Bifidobacteriales</taxon>
        <taxon>Bifidobacteriaceae</taxon>
        <taxon>Bifidobacterium</taxon>
    </lineage>
</organism>
<proteinExistence type="predicted"/>
<gene>
    <name evidence="3" type="ORF">PUW55_06220</name>
</gene>
<keyword evidence="1" id="KW-0175">Coiled coil</keyword>
<sequence>MMVTWLWNLIQGDFAQNPTAWMDLAITVLGIVLSPVAWFTSKCLEGKAAKREAKDAQEKFDAQLEVLKGQLKAANDSADALRAQVKTVEDSADALRGQLAAQRTQARLAEETASVPKWDIYQVQNLKYAVANENAFDAHDVRVVLSSGKEYELGNISKGSSIGFMFMEKAIMCEDGYADIRITWSLPGESGERHSVTKPSPQYLH</sequence>
<dbReference type="AlphaFoldDB" id="A0AAX3NGH0"/>
<accession>A0AAX3NGH0</accession>
<dbReference type="Proteomes" id="UP001219009">
    <property type="component" value="Chromosome"/>
</dbReference>
<dbReference type="EMBL" id="CP118083">
    <property type="protein sequence ID" value="WEB53814.1"/>
    <property type="molecule type" value="Genomic_DNA"/>
</dbReference>
<evidence type="ECO:0000256" key="2">
    <source>
        <dbReference type="SAM" id="Phobius"/>
    </source>
</evidence>
<name>A0AAX3NGH0_BIFBR</name>
<dbReference type="RefSeq" id="WP_060618548.1">
    <property type="nucleotide sequence ID" value="NZ_CP118083.1"/>
</dbReference>
<evidence type="ECO:0000256" key="1">
    <source>
        <dbReference type="SAM" id="Coils"/>
    </source>
</evidence>
<dbReference type="Gene3D" id="1.20.5.170">
    <property type="match status" value="1"/>
</dbReference>
<keyword evidence="2" id="KW-0472">Membrane</keyword>
<protein>
    <submittedName>
        <fullName evidence="3">Uncharacterized protein</fullName>
    </submittedName>
</protein>
<evidence type="ECO:0000313" key="3">
    <source>
        <dbReference type="EMBL" id="WEB53814.1"/>
    </source>
</evidence>
<feature type="coiled-coil region" evidence="1">
    <location>
        <begin position="64"/>
        <end position="112"/>
    </location>
</feature>
<reference evidence="3" key="1">
    <citation type="submission" date="2023-02" db="EMBL/GenBank/DDBJ databases">
        <authorList>
            <person name="Whidbey C."/>
        </authorList>
    </citation>
    <scope>NUCLEOTIDE SEQUENCE</scope>
    <source>
        <strain evidence="3">VSI11</strain>
    </source>
</reference>
<evidence type="ECO:0000313" key="4">
    <source>
        <dbReference type="Proteomes" id="UP001219009"/>
    </source>
</evidence>
<keyword evidence="2" id="KW-0812">Transmembrane</keyword>